<gene>
    <name evidence="2" type="ORF">GCM10012289_75770</name>
</gene>
<dbReference type="AlphaFoldDB" id="A0A917ZI40"/>
<dbReference type="EMBL" id="BMNH01000048">
    <property type="protein sequence ID" value="GGO83071.1"/>
    <property type="molecule type" value="Genomic_DNA"/>
</dbReference>
<keyword evidence="3" id="KW-1185">Reference proteome</keyword>
<reference evidence="2" key="2">
    <citation type="submission" date="2020-09" db="EMBL/GenBank/DDBJ databases">
        <authorList>
            <person name="Sun Q."/>
            <person name="Zhou Y."/>
        </authorList>
    </citation>
    <scope>NUCLEOTIDE SEQUENCE</scope>
    <source>
        <strain evidence="2">CGMCC 4.7368</strain>
    </source>
</reference>
<evidence type="ECO:0000256" key="1">
    <source>
        <dbReference type="SAM" id="MobiDB-lite"/>
    </source>
</evidence>
<name>A0A917ZI40_9ACTN</name>
<protein>
    <submittedName>
        <fullName evidence="2">Uncharacterized protein</fullName>
    </submittedName>
</protein>
<dbReference type="Proteomes" id="UP000646523">
    <property type="component" value="Unassembled WGS sequence"/>
</dbReference>
<feature type="region of interest" description="Disordered" evidence="1">
    <location>
        <begin position="1"/>
        <end position="20"/>
    </location>
</feature>
<accession>A0A917ZI40</accession>
<sequence>MAGRDHETRPEPLRTPAPLFFNGTRGRTIIPISLVRRNVTVAFSVSPYAGNSRTKDPAYRWLKARVPNRRD</sequence>
<evidence type="ECO:0000313" key="3">
    <source>
        <dbReference type="Proteomes" id="UP000646523"/>
    </source>
</evidence>
<feature type="compositionally biased region" description="Basic and acidic residues" evidence="1">
    <location>
        <begin position="1"/>
        <end position="12"/>
    </location>
</feature>
<evidence type="ECO:0000313" key="2">
    <source>
        <dbReference type="EMBL" id="GGO83071.1"/>
    </source>
</evidence>
<comment type="caution">
    <text evidence="2">The sequence shown here is derived from an EMBL/GenBank/DDBJ whole genome shotgun (WGS) entry which is preliminary data.</text>
</comment>
<organism evidence="2 3">
    <name type="scientific">Nonomuraea cavernae</name>
    <dbReference type="NCBI Taxonomy" id="2045107"/>
    <lineage>
        <taxon>Bacteria</taxon>
        <taxon>Bacillati</taxon>
        <taxon>Actinomycetota</taxon>
        <taxon>Actinomycetes</taxon>
        <taxon>Streptosporangiales</taxon>
        <taxon>Streptosporangiaceae</taxon>
        <taxon>Nonomuraea</taxon>
    </lineage>
</organism>
<reference evidence="2" key="1">
    <citation type="journal article" date="2014" name="Int. J. Syst. Evol. Microbiol.">
        <title>Complete genome sequence of Corynebacterium casei LMG S-19264T (=DSM 44701T), isolated from a smear-ripened cheese.</title>
        <authorList>
            <consortium name="US DOE Joint Genome Institute (JGI-PGF)"/>
            <person name="Walter F."/>
            <person name="Albersmeier A."/>
            <person name="Kalinowski J."/>
            <person name="Ruckert C."/>
        </authorList>
    </citation>
    <scope>NUCLEOTIDE SEQUENCE</scope>
    <source>
        <strain evidence="2">CGMCC 4.7368</strain>
    </source>
</reference>
<proteinExistence type="predicted"/>